<protein>
    <submittedName>
        <fullName evidence="1">Cell division protein ZapA</fullName>
    </submittedName>
</protein>
<gene>
    <name evidence="1" type="ORF">GALL_57810</name>
</gene>
<organism evidence="1">
    <name type="scientific">mine drainage metagenome</name>
    <dbReference type="NCBI Taxonomy" id="410659"/>
    <lineage>
        <taxon>unclassified sequences</taxon>
        <taxon>metagenomes</taxon>
        <taxon>ecological metagenomes</taxon>
    </lineage>
</organism>
<dbReference type="SUPFAM" id="SSF102829">
    <property type="entry name" value="Cell division protein ZapA-like"/>
    <property type="match status" value="1"/>
</dbReference>
<keyword evidence="1" id="KW-0132">Cell division</keyword>
<dbReference type="AlphaFoldDB" id="A0A1J5SVZ7"/>
<dbReference type="EMBL" id="MLJW01000016">
    <property type="protein sequence ID" value="OIR12714.1"/>
    <property type="molecule type" value="Genomic_DNA"/>
</dbReference>
<comment type="caution">
    <text evidence="1">The sequence shown here is derived from an EMBL/GenBank/DDBJ whole genome shotgun (WGS) entry which is preliminary data.</text>
</comment>
<proteinExistence type="predicted"/>
<keyword evidence="1" id="KW-0131">Cell cycle</keyword>
<dbReference type="GO" id="GO:0051301">
    <property type="term" value="P:cell division"/>
    <property type="evidence" value="ECO:0007669"/>
    <property type="project" value="UniProtKB-KW"/>
</dbReference>
<dbReference type="Pfam" id="PF05164">
    <property type="entry name" value="ZapA"/>
    <property type="match status" value="1"/>
</dbReference>
<dbReference type="InterPro" id="IPR036192">
    <property type="entry name" value="Cell_div_ZapA-like_sf"/>
</dbReference>
<sequence length="105" mass="12033">MQNNMAELIPINVVVADRTYRLKVEPKDEEMIRKTAKLINDKVLEFKNKFAGKDTQDYVSMVLLWFATEQTKSTSDIIQQQETASKLASLETQLDKILSDQSLPL</sequence>
<evidence type="ECO:0000313" key="1">
    <source>
        <dbReference type="EMBL" id="OIR12714.1"/>
    </source>
</evidence>
<accession>A0A1J5SVZ7</accession>
<dbReference type="InterPro" id="IPR007838">
    <property type="entry name" value="Cell_div_ZapA-like"/>
</dbReference>
<name>A0A1J5SVZ7_9ZZZZ</name>
<reference evidence="1" key="1">
    <citation type="submission" date="2016-10" db="EMBL/GenBank/DDBJ databases">
        <title>Sequence of Gallionella enrichment culture.</title>
        <authorList>
            <person name="Poehlein A."/>
            <person name="Muehling M."/>
            <person name="Daniel R."/>
        </authorList>
    </citation>
    <scope>NUCLEOTIDE SEQUENCE</scope>
</reference>